<evidence type="ECO:0000313" key="3">
    <source>
        <dbReference type="WBParaSite" id="Pan_g21446.t1"/>
    </source>
</evidence>
<dbReference type="WBParaSite" id="Pan_g21446.t1">
    <property type="protein sequence ID" value="Pan_g21446.t1"/>
    <property type="gene ID" value="Pan_g21446"/>
</dbReference>
<name>A0A7E4VI68_PANRE</name>
<feature type="region of interest" description="Disordered" evidence="1">
    <location>
        <begin position="80"/>
        <end position="116"/>
    </location>
</feature>
<evidence type="ECO:0000313" key="2">
    <source>
        <dbReference type="Proteomes" id="UP000492821"/>
    </source>
</evidence>
<proteinExistence type="predicted"/>
<dbReference type="Proteomes" id="UP000492821">
    <property type="component" value="Unassembled WGS sequence"/>
</dbReference>
<reference evidence="2" key="1">
    <citation type="journal article" date="2013" name="Genetics">
        <title>The draft genome and transcriptome of Panagrellus redivivus are shaped by the harsh demands of a free-living lifestyle.</title>
        <authorList>
            <person name="Srinivasan J."/>
            <person name="Dillman A.R."/>
            <person name="Macchietto M.G."/>
            <person name="Heikkinen L."/>
            <person name="Lakso M."/>
            <person name="Fracchia K.M."/>
            <person name="Antoshechkin I."/>
            <person name="Mortazavi A."/>
            <person name="Wong G."/>
            <person name="Sternberg P.W."/>
        </authorList>
    </citation>
    <scope>NUCLEOTIDE SEQUENCE [LARGE SCALE GENOMIC DNA]</scope>
    <source>
        <strain evidence="2">MT8872</strain>
    </source>
</reference>
<keyword evidence="2" id="KW-1185">Reference proteome</keyword>
<evidence type="ECO:0000256" key="1">
    <source>
        <dbReference type="SAM" id="MobiDB-lite"/>
    </source>
</evidence>
<protein>
    <submittedName>
        <fullName evidence="3">FoP_duplication domain-containing protein</fullName>
    </submittedName>
</protein>
<dbReference type="AlphaFoldDB" id="A0A7E4VI68"/>
<accession>A0A7E4VI68</accession>
<sequence length="116" mass="12471">MPTVTQATAIVVIPSETTVAPTIVSRIAAVPNVLNKKIGQPSTSAVAVANNVKSNAVPTPTPIAVVPRLQRRFTKKYATVTLSPKNRRPNKKVEVKPTAEDLDRELEAYMKRPGSA</sequence>
<reference evidence="3" key="2">
    <citation type="submission" date="2020-10" db="UniProtKB">
        <authorList>
            <consortium name="WormBaseParasite"/>
        </authorList>
    </citation>
    <scope>IDENTIFICATION</scope>
</reference>
<organism evidence="2 3">
    <name type="scientific">Panagrellus redivivus</name>
    <name type="common">Microworm</name>
    <dbReference type="NCBI Taxonomy" id="6233"/>
    <lineage>
        <taxon>Eukaryota</taxon>
        <taxon>Metazoa</taxon>
        <taxon>Ecdysozoa</taxon>
        <taxon>Nematoda</taxon>
        <taxon>Chromadorea</taxon>
        <taxon>Rhabditida</taxon>
        <taxon>Tylenchina</taxon>
        <taxon>Panagrolaimomorpha</taxon>
        <taxon>Panagrolaimoidea</taxon>
        <taxon>Panagrolaimidae</taxon>
        <taxon>Panagrellus</taxon>
    </lineage>
</organism>
<feature type="compositionally biased region" description="Basic and acidic residues" evidence="1">
    <location>
        <begin position="91"/>
        <end position="110"/>
    </location>
</feature>